<dbReference type="GeneID" id="33554344"/>
<evidence type="ECO:0000256" key="3">
    <source>
        <dbReference type="SAM" id="MobiDB-lite"/>
    </source>
</evidence>
<dbReference type="GO" id="GO:0005634">
    <property type="term" value="C:nucleus"/>
    <property type="evidence" value="ECO:0007669"/>
    <property type="project" value="UniProtKB-SubCell"/>
</dbReference>
<feature type="compositionally biased region" description="Polar residues" evidence="3">
    <location>
        <begin position="156"/>
        <end position="167"/>
    </location>
</feature>
<dbReference type="PANTHER" id="PTHR14140:SF27">
    <property type="entry name" value="OS04G0289800 PROTEIN"/>
    <property type="match status" value="1"/>
</dbReference>
<gene>
    <name evidence="5" type="ORF">BD324DRAFT_34506</name>
</gene>
<dbReference type="SUPFAM" id="SSF88697">
    <property type="entry name" value="PUA domain-like"/>
    <property type="match status" value="1"/>
</dbReference>
<dbReference type="InterPro" id="IPR045134">
    <property type="entry name" value="UHRF1/2-like"/>
</dbReference>
<dbReference type="Gene3D" id="2.30.280.10">
    <property type="entry name" value="SRA-YDG"/>
    <property type="match status" value="1"/>
</dbReference>
<dbReference type="PANTHER" id="PTHR14140">
    <property type="entry name" value="E3 UBIQUITIN-PROTEIN LIGASE UHRF-RELATED"/>
    <property type="match status" value="1"/>
</dbReference>
<feature type="region of interest" description="Disordered" evidence="3">
    <location>
        <begin position="84"/>
        <end position="206"/>
    </location>
</feature>
<dbReference type="InterPro" id="IPR003105">
    <property type="entry name" value="SRA_YDG"/>
</dbReference>
<dbReference type="Pfam" id="PF02182">
    <property type="entry name" value="SAD_SRA"/>
    <property type="match status" value="1"/>
</dbReference>
<evidence type="ECO:0000256" key="2">
    <source>
        <dbReference type="PROSITE-ProRule" id="PRU00358"/>
    </source>
</evidence>
<comment type="caution">
    <text evidence="5">The sequence shown here is derived from an EMBL/GenBank/DDBJ whole genome shotgun (WGS) entry which is preliminary data.</text>
</comment>
<evidence type="ECO:0000313" key="5">
    <source>
        <dbReference type="EMBL" id="ORX41032.1"/>
    </source>
</evidence>
<feature type="compositionally biased region" description="Low complexity" evidence="3">
    <location>
        <begin position="141"/>
        <end position="155"/>
    </location>
</feature>
<sequence>MVEKQEPRGGRHQPDASLALRFINVHEMAGEAATLSYEDQRLQNIRDNEALLLSLGLSSPGARIAPENPKPPLKKAPFTTLRKSLSVKRKLEAEDQDDSSRTSAKRTTTGMGDSPAESPASGDGNLRRSGRTPGRKVDYTGDGSSIGSPSSVRSSTIAGSRTGSSTLVDDDEFIHDKEEDEDAKDMARQRNAQRMGVRTQDPKQFGHIPGVEVGRWWASRMDCSTDAIHAPTVAGISGNEEDGAWSVALSGGYPDDVDLGEAFTYTGSGGRDLKGTKNNPKNLRTAPQTSDQSFSNPKNAALKRSAETRQPVRVIRGFKLDSPYAPLGGYRYDGLYTVEKAWMAAGLTRGVVGGKSRALMVCRYAFKRVPGQPPLTLRRDEDPTELEEGSHE</sequence>
<keyword evidence="1 2" id="KW-0539">Nucleus</keyword>
<feature type="domain" description="YDG" evidence="4">
    <location>
        <begin position="206"/>
        <end position="368"/>
    </location>
</feature>
<reference evidence="5 6" key="1">
    <citation type="submission" date="2017-03" db="EMBL/GenBank/DDBJ databases">
        <title>Widespread Adenine N6-methylation of Active Genes in Fungi.</title>
        <authorList>
            <consortium name="DOE Joint Genome Institute"/>
            <person name="Mondo S.J."/>
            <person name="Dannebaum R.O."/>
            <person name="Kuo R.C."/>
            <person name="Louie K.B."/>
            <person name="Bewick A.J."/>
            <person name="Labutti K."/>
            <person name="Haridas S."/>
            <person name="Kuo A."/>
            <person name="Salamov A."/>
            <person name="Ahrendt S.R."/>
            <person name="Lau R."/>
            <person name="Bowen B.P."/>
            <person name="Lipzen A."/>
            <person name="Sullivan W."/>
            <person name="Andreopoulos W.B."/>
            <person name="Clum A."/>
            <person name="Lindquist E."/>
            <person name="Daum C."/>
            <person name="Northen T.R."/>
            <person name="Ramamoorthy G."/>
            <person name="Schmitz R.J."/>
            <person name="Gryganskyi A."/>
            <person name="Culley D."/>
            <person name="Magnuson J."/>
            <person name="James T.Y."/>
            <person name="O'Malley M.A."/>
            <person name="Stajich J.E."/>
            <person name="Spatafora J.W."/>
            <person name="Visel A."/>
            <person name="Grigoriev I.V."/>
        </authorList>
    </citation>
    <scope>NUCLEOTIDE SEQUENCE [LARGE SCALE GENOMIC DNA]</scope>
    <source>
        <strain evidence="5 6">NRRL Y-17943</strain>
    </source>
</reference>
<evidence type="ECO:0000313" key="6">
    <source>
        <dbReference type="Proteomes" id="UP000193218"/>
    </source>
</evidence>
<feature type="compositionally biased region" description="Acidic residues" evidence="3">
    <location>
        <begin position="168"/>
        <end position="183"/>
    </location>
</feature>
<accession>A0A1Y1USV3</accession>
<dbReference type="GO" id="GO:0044027">
    <property type="term" value="P:negative regulation of gene expression via chromosomal CpG island methylation"/>
    <property type="evidence" value="ECO:0007669"/>
    <property type="project" value="TreeGrafter"/>
</dbReference>
<dbReference type="PROSITE" id="PS51015">
    <property type="entry name" value="YDG"/>
    <property type="match status" value="1"/>
</dbReference>
<name>A0A1Y1USV3_9TREE</name>
<dbReference type="STRING" id="4999.A0A1Y1USV3"/>
<comment type="subcellular location">
    <subcellularLocation>
        <location evidence="2">Nucleus</location>
    </subcellularLocation>
</comment>
<feature type="region of interest" description="Disordered" evidence="3">
    <location>
        <begin position="264"/>
        <end position="307"/>
    </location>
</feature>
<dbReference type="EMBL" id="NBSH01000001">
    <property type="protein sequence ID" value="ORX41032.1"/>
    <property type="molecule type" value="Genomic_DNA"/>
</dbReference>
<keyword evidence="6" id="KW-1185">Reference proteome</keyword>
<proteinExistence type="predicted"/>
<dbReference type="SMART" id="SM00466">
    <property type="entry name" value="SRA"/>
    <property type="match status" value="1"/>
</dbReference>
<dbReference type="FunFam" id="2.30.280.10:FF:000005">
    <property type="entry name" value="E3 ubiquitin-protein ligase UHRF1"/>
    <property type="match status" value="1"/>
</dbReference>
<dbReference type="InterPro" id="IPR036987">
    <property type="entry name" value="SRA-YDG_sf"/>
</dbReference>
<feature type="region of interest" description="Disordered" evidence="3">
    <location>
        <begin position="371"/>
        <end position="392"/>
    </location>
</feature>
<feature type="compositionally biased region" description="Acidic residues" evidence="3">
    <location>
        <begin position="382"/>
        <end position="392"/>
    </location>
</feature>
<evidence type="ECO:0000259" key="4">
    <source>
        <dbReference type="PROSITE" id="PS51015"/>
    </source>
</evidence>
<dbReference type="InParanoid" id="A0A1Y1USV3"/>
<feature type="compositionally biased region" description="Polar residues" evidence="3">
    <location>
        <begin position="276"/>
        <end position="298"/>
    </location>
</feature>
<dbReference type="GO" id="GO:0061630">
    <property type="term" value="F:ubiquitin protein ligase activity"/>
    <property type="evidence" value="ECO:0007669"/>
    <property type="project" value="TreeGrafter"/>
</dbReference>
<feature type="compositionally biased region" description="Polar residues" evidence="3">
    <location>
        <begin position="101"/>
        <end position="111"/>
    </location>
</feature>
<dbReference type="Proteomes" id="UP000193218">
    <property type="component" value="Unassembled WGS sequence"/>
</dbReference>
<dbReference type="RefSeq" id="XP_021874711.1">
    <property type="nucleotide sequence ID" value="XM_022012536.1"/>
</dbReference>
<dbReference type="OrthoDB" id="2270193at2759"/>
<dbReference type="AlphaFoldDB" id="A0A1Y1USV3"/>
<dbReference type="GO" id="GO:0016567">
    <property type="term" value="P:protein ubiquitination"/>
    <property type="evidence" value="ECO:0007669"/>
    <property type="project" value="TreeGrafter"/>
</dbReference>
<organism evidence="5 6">
    <name type="scientific">Kockovaella imperatae</name>
    <dbReference type="NCBI Taxonomy" id="4999"/>
    <lineage>
        <taxon>Eukaryota</taxon>
        <taxon>Fungi</taxon>
        <taxon>Dikarya</taxon>
        <taxon>Basidiomycota</taxon>
        <taxon>Agaricomycotina</taxon>
        <taxon>Tremellomycetes</taxon>
        <taxon>Tremellales</taxon>
        <taxon>Cuniculitremaceae</taxon>
        <taxon>Kockovaella</taxon>
    </lineage>
</organism>
<evidence type="ECO:0000256" key="1">
    <source>
        <dbReference type="ARBA" id="ARBA00023242"/>
    </source>
</evidence>
<protein>
    <submittedName>
        <fullName evidence="5">PUA-like domain-containing protein</fullName>
    </submittedName>
</protein>
<dbReference type="InterPro" id="IPR015947">
    <property type="entry name" value="PUA-like_sf"/>
</dbReference>